<proteinExistence type="predicted"/>
<dbReference type="Gene3D" id="3.10.450.50">
    <property type="match status" value="1"/>
</dbReference>
<dbReference type="RefSeq" id="WP_343787384.1">
    <property type="nucleotide sequence ID" value="NZ_BAAAEU010000004.1"/>
</dbReference>
<evidence type="ECO:0000313" key="3">
    <source>
        <dbReference type="EMBL" id="GAA0708350.1"/>
    </source>
</evidence>
<keyword evidence="1" id="KW-0732">Signal</keyword>
<evidence type="ECO:0000256" key="1">
    <source>
        <dbReference type="SAM" id="SignalP"/>
    </source>
</evidence>
<name>A0ABP3TJA6_9GAMM</name>
<feature type="domain" description="DUF4440" evidence="2">
    <location>
        <begin position="38"/>
        <end position="145"/>
    </location>
</feature>
<feature type="signal peptide" evidence="1">
    <location>
        <begin position="1"/>
        <end position="26"/>
    </location>
</feature>
<dbReference type="SUPFAM" id="SSF54427">
    <property type="entry name" value="NTF2-like"/>
    <property type="match status" value="1"/>
</dbReference>
<dbReference type="Proteomes" id="UP001501523">
    <property type="component" value="Unassembled WGS sequence"/>
</dbReference>
<reference evidence="4" key="1">
    <citation type="journal article" date="2019" name="Int. J. Syst. Evol. Microbiol.">
        <title>The Global Catalogue of Microorganisms (GCM) 10K type strain sequencing project: providing services to taxonomists for standard genome sequencing and annotation.</title>
        <authorList>
            <consortium name="The Broad Institute Genomics Platform"/>
            <consortium name="The Broad Institute Genome Sequencing Center for Infectious Disease"/>
            <person name="Wu L."/>
            <person name="Ma J."/>
        </authorList>
    </citation>
    <scope>NUCLEOTIDE SEQUENCE [LARGE SCALE GENOMIC DNA]</scope>
    <source>
        <strain evidence="4">JCM 15421</strain>
    </source>
</reference>
<feature type="chain" id="PRO_5046774765" description="DUF4440 domain-containing protein" evidence="1">
    <location>
        <begin position="27"/>
        <end position="167"/>
    </location>
</feature>
<dbReference type="InterPro" id="IPR032710">
    <property type="entry name" value="NTF2-like_dom_sf"/>
</dbReference>
<comment type="caution">
    <text evidence="3">The sequence shown here is derived from an EMBL/GenBank/DDBJ whole genome shotgun (WGS) entry which is preliminary data.</text>
</comment>
<keyword evidence="4" id="KW-1185">Reference proteome</keyword>
<dbReference type="EMBL" id="BAAAEU010000004">
    <property type="protein sequence ID" value="GAA0708350.1"/>
    <property type="molecule type" value="Genomic_DNA"/>
</dbReference>
<evidence type="ECO:0000259" key="2">
    <source>
        <dbReference type="Pfam" id="PF14534"/>
    </source>
</evidence>
<sequence>MNTMTKATGLSFLLVVFAVLGIDALAAGPAADVAAMHAVDQAWLKAYTAGDADVLAGLYDEQAMLMPPGAPAAHGRAAIRAFFVSDIAQSTKAGIALHLGPNPDGGVNGDMGWVSGSYSVTDKSGKVVETGKYLSVSKKKGGKWQYIRDTWNSDTAPPAAAAQAPKS</sequence>
<accession>A0ABP3TJA6</accession>
<protein>
    <recommendedName>
        <fullName evidence="2">DUF4440 domain-containing protein</fullName>
    </recommendedName>
</protein>
<gene>
    <name evidence="3" type="ORF">GCM10009105_07860</name>
</gene>
<dbReference type="Pfam" id="PF14534">
    <property type="entry name" value="DUF4440"/>
    <property type="match status" value="1"/>
</dbReference>
<evidence type="ECO:0000313" key="4">
    <source>
        <dbReference type="Proteomes" id="UP001501523"/>
    </source>
</evidence>
<dbReference type="InterPro" id="IPR027843">
    <property type="entry name" value="DUF4440"/>
</dbReference>
<organism evidence="3 4">
    <name type="scientific">Dokdonella soli</name>
    <dbReference type="NCBI Taxonomy" id="529810"/>
    <lineage>
        <taxon>Bacteria</taxon>
        <taxon>Pseudomonadati</taxon>
        <taxon>Pseudomonadota</taxon>
        <taxon>Gammaproteobacteria</taxon>
        <taxon>Lysobacterales</taxon>
        <taxon>Rhodanobacteraceae</taxon>
        <taxon>Dokdonella</taxon>
    </lineage>
</organism>